<dbReference type="InterPro" id="IPR018649">
    <property type="entry name" value="SHOCT"/>
</dbReference>
<organism evidence="3 4">
    <name type="scientific">Hafnia alvei ATCC 51873</name>
    <dbReference type="NCBI Taxonomy" id="1002364"/>
    <lineage>
        <taxon>Bacteria</taxon>
        <taxon>Pseudomonadati</taxon>
        <taxon>Pseudomonadota</taxon>
        <taxon>Gammaproteobacteria</taxon>
        <taxon>Enterobacterales</taxon>
        <taxon>Hafniaceae</taxon>
        <taxon>Hafnia</taxon>
    </lineage>
</organism>
<dbReference type="CDD" id="cd03408">
    <property type="entry name" value="SPFH_like_u1"/>
    <property type="match status" value="1"/>
</dbReference>
<evidence type="ECO:0000259" key="1">
    <source>
        <dbReference type="Pfam" id="PF09851"/>
    </source>
</evidence>
<dbReference type="Proteomes" id="UP000005959">
    <property type="component" value="Unassembled WGS sequence"/>
</dbReference>
<evidence type="ECO:0000313" key="4">
    <source>
        <dbReference type="Proteomes" id="UP000005959"/>
    </source>
</evidence>
<dbReference type="HOGENOM" id="CLU_037108_1_1_6"/>
<sequence>MFNKLFKKQLPSVIEWKNANPRVLFARLVMPSDEIKNASKLIVAPGQGCILVYEGKILDVLNEPGIHNLKTDNTPFITTLSNLLRNFENEHKLYIYFYLKMEQVNQQWGTSSSIKYADPKYQFAVELGAHGTYSFRIDDARLFFENIVGSKDIFTIADAQKILNSRIAPEIASLLAKASYGYEQIDAHIADLSNELKAVINQIYTDLGFALTDMRISGTSFSDDTQARIKQLAHMKVEAASASEVGLNYVELEKLRALRDAANNESGLAGAGLQLGAGLDLGKTLLQSHQSGTQDDFQAKLRVLKTLLDDGILTQQEFDAKKKSILDTM</sequence>
<accession>G9Y0R3</accession>
<proteinExistence type="predicted"/>
<dbReference type="PANTHER" id="PTHR37826">
    <property type="entry name" value="FLOTILLIN BAND_7_5 DOMAIN PROTEIN"/>
    <property type="match status" value="1"/>
</dbReference>
<feature type="domain" description="SPFH" evidence="2">
    <location>
        <begin position="32"/>
        <end position="236"/>
    </location>
</feature>
<dbReference type="AlphaFoldDB" id="G9Y0R3"/>
<dbReference type="InterPro" id="IPR033880">
    <property type="entry name" value="SPFH_YdjI"/>
</dbReference>
<dbReference type="RefSeq" id="WP_004089091.1">
    <property type="nucleotide sequence ID" value="NZ_JH417484.1"/>
</dbReference>
<protein>
    <recommendedName>
        <fullName evidence="5">SPFH domain-containing protein</fullName>
    </recommendedName>
</protein>
<evidence type="ECO:0008006" key="5">
    <source>
        <dbReference type="Google" id="ProtNLM"/>
    </source>
</evidence>
<name>G9Y0R3_HAFAL</name>
<gene>
    <name evidence="3" type="ORF">HMPREF0454_00121</name>
</gene>
<evidence type="ECO:0000313" key="3">
    <source>
        <dbReference type="EMBL" id="EHM48509.1"/>
    </source>
</evidence>
<reference evidence="3 4" key="1">
    <citation type="submission" date="2011-08" db="EMBL/GenBank/DDBJ databases">
        <authorList>
            <person name="Weinstock G."/>
            <person name="Sodergren E."/>
            <person name="Clifton S."/>
            <person name="Fulton L."/>
            <person name="Fulton B."/>
            <person name="Courtney L."/>
            <person name="Fronick C."/>
            <person name="Harrison M."/>
            <person name="Strong C."/>
            <person name="Farmer C."/>
            <person name="Delahaunty K."/>
            <person name="Markovic C."/>
            <person name="Hall O."/>
            <person name="Minx P."/>
            <person name="Tomlinson C."/>
            <person name="Mitreva M."/>
            <person name="Hou S."/>
            <person name="Chen J."/>
            <person name="Wollam A."/>
            <person name="Pepin K.H."/>
            <person name="Johnson M."/>
            <person name="Bhonagiri V."/>
            <person name="Zhang X."/>
            <person name="Suruliraj S."/>
            <person name="Warren W."/>
            <person name="Chinwalla A."/>
            <person name="Mardis E.R."/>
            <person name="Wilson R.K."/>
        </authorList>
    </citation>
    <scope>NUCLEOTIDE SEQUENCE [LARGE SCALE GENOMIC DNA]</scope>
    <source>
        <strain evidence="3 4">ATCC 51873</strain>
    </source>
</reference>
<comment type="caution">
    <text evidence="3">The sequence shown here is derived from an EMBL/GenBank/DDBJ whole genome shotgun (WGS) entry which is preliminary data.</text>
</comment>
<dbReference type="PANTHER" id="PTHR37826:SF2">
    <property type="entry name" value="ZINC-RIBBON DOMAIN-CONTAINING PROTEIN"/>
    <property type="match status" value="1"/>
</dbReference>
<dbReference type="EMBL" id="AGCI01000004">
    <property type="protein sequence ID" value="EHM48509.1"/>
    <property type="molecule type" value="Genomic_DNA"/>
</dbReference>
<evidence type="ECO:0000259" key="2">
    <source>
        <dbReference type="Pfam" id="PF13421"/>
    </source>
</evidence>
<feature type="domain" description="SHOCT" evidence="1">
    <location>
        <begin position="300"/>
        <end position="326"/>
    </location>
</feature>
<dbReference type="Pfam" id="PF13421">
    <property type="entry name" value="Band_7_1"/>
    <property type="match status" value="1"/>
</dbReference>
<dbReference type="Pfam" id="PF09851">
    <property type="entry name" value="SHOCT"/>
    <property type="match status" value="1"/>
</dbReference>
<dbReference type="PATRIC" id="fig|1002364.3.peg.108"/>